<keyword evidence="1 3" id="KW-0479">Metal-binding</keyword>
<dbReference type="PROSITE" id="PS50089">
    <property type="entry name" value="ZF_RING_2"/>
    <property type="match status" value="1"/>
</dbReference>
<keyword evidence="2" id="KW-0862">Zinc</keyword>
<sequence>MLQKMYAKQDERKATADAHRQSNWLAWFGAAFLLEPKHSSVMPCLDIRRNECSICQHNIIGSQRLETLCGHTFHRHCLMVWMRTYAFCPDCPRRM</sequence>
<organism evidence="5">
    <name type="scientific">Anopheles funestus</name>
    <name type="common">African malaria mosquito</name>
    <dbReference type="NCBI Taxonomy" id="62324"/>
    <lineage>
        <taxon>Eukaryota</taxon>
        <taxon>Metazoa</taxon>
        <taxon>Ecdysozoa</taxon>
        <taxon>Arthropoda</taxon>
        <taxon>Hexapoda</taxon>
        <taxon>Insecta</taxon>
        <taxon>Pterygota</taxon>
        <taxon>Neoptera</taxon>
        <taxon>Endopterygota</taxon>
        <taxon>Diptera</taxon>
        <taxon>Nematocera</taxon>
        <taxon>Culicoidea</taxon>
        <taxon>Culicidae</taxon>
        <taxon>Anophelinae</taxon>
        <taxon>Anopheles</taxon>
    </lineage>
</organism>
<dbReference type="VEuPathDB" id="VectorBase:AFUN019662"/>
<dbReference type="InterPro" id="IPR001841">
    <property type="entry name" value="Znf_RING"/>
</dbReference>
<dbReference type="SMART" id="SM00184">
    <property type="entry name" value="RING"/>
    <property type="match status" value="1"/>
</dbReference>
<accession>A0A4Y0BI12</accession>
<protein>
    <submittedName>
        <fullName evidence="5">RING-type domain-containing protein</fullName>
    </submittedName>
</protein>
<evidence type="ECO:0000313" key="5">
    <source>
        <dbReference type="EnsemblMetazoa" id="AFUN019662-PA"/>
    </source>
</evidence>
<reference evidence="5" key="1">
    <citation type="submission" date="2020-05" db="UniProtKB">
        <authorList>
            <consortium name="EnsemblMetazoa"/>
        </authorList>
    </citation>
    <scope>IDENTIFICATION</scope>
    <source>
        <strain evidence="5">FUMOZ</strain>
    </source>
</reference>
<dbReference type="Pfam" id="PF13639">
    <property type="entry name" value="zf-RING_2"/>
    <property type="match status" value="1"/>
</dbReference>
<evidence type="ECO:0000256" key="3">
    <source>
        <dbReference type="PROSITE-ProRule" id="PRU00175"/>
    </source>
</evidence>
<evidence type="ECO:0000256" key="1">
    <source>
        <dbReference type="ARBA" id="ARBA00022771"/>
    </source>
</evidence>
<feature type="domain" description="RING-type" evidence="4">
    <location>
        <begin position="52"/>
        <end position="91"/>
    </location>
</feature>
<evidence type="ECO:0000259" key="4">
    <source>
        <dbReference type="PROSITE" id="PS50089"/>
    </source>
</evidence>
<dbReference type="AlphaFoldDB" id="A0A4Y0BI12"/>
<name>A0A4Y0BI12_ANOFN</name>
<dbReference type="GO" id="GO:0008270">
    <property type="term" value="F:zinc ion binding"/>
    <property type="evidence" value="ECO:0007669"/>
    <property type="project" value="UniProtKB-KW"/>
</dbReference>
<dbReference type="EnsemblMetazoa" id="AFUN019662-RA">
    <property type="protein sequence ID" value="AFUN019662-PA"/>
    <property type="gene ID" value="AFUN019662"/>
</dbReference>
<proteinExistence type="predicted"/>
<evidence type="ECO:0000256" key="2">
    <source>
        <dbReference type="ARBA" id="ARBA00022833"/>
    </source>
</evidence>
<dbReference type="STRING" id="62324.A0A4Y0BI12"/>
<dbReference type="Gene3D" id="3.30.40.10">
    <property type="entry name" value="Zinc/RING finger domain, C3HC4 (zinc finger)"/>
    <property type="match status" value="1"/>
</dbReference>
<keyword evidence="1 3" id="KW-0863">Zinc-finger</keyword>
<dbReference type="SUPFAM" id="SSF57850">
    <property type="entry name" value="RING/U-box"/>
    <property type="match status" value="1"/>
</dbReference>
<dbReference type="InterPro" id="IPR013083">
    <property type="entry name" value="Znf_RING/FYVE/PHD"/>
</dbReference>